<feature type="domain" description="ABC transporter" evidence="4">
    <location>
        <begin position="18"/>
        <end position="243"/>
    </location>
</feature>
<comment type="caution">
    <text evidence="5">The sequence shown here is derived from an EMBL/GenBank/DDBJ whole genome shotgun (WGS) entry which is preliminary data.</text>
</comment>
<dbReference type="EMBL" id="CAJSLV010000059">
    <property type="protein sequence ID" value="CAG6394860.1"/>
    <property type="molecule type" value="Genomic_DNA"/>
</dbReference>
<dbReference type="Gene3D" id="3.40.50.300">
    <property type="entry name" value="P-loop containing nucleotide triphosphate hydrolases"/>
    <property type="match status" value="1"/>
</dbReference>
<keyword evidence="6" id="KW-1185">Reference proteome</keyword>
<dbReference type="GO" id="GO:0005524">
    <property type="term" value="F:ATP binding"/>
    <property type="evidence" value="ECO:0007669"/>
    <property type="project" value="UniProtKB-KW"/>
</dbReference>
<dbReference type="Pfam" id="PF00005">
    <property type="entry name" value="ABC_tran"/>
    <property type="match status" value="1"/>
</dbReference>
<evidence type="ECO:0000313" key="6">
    <source>
        <dbReference type="Proteomes" id="UP001152519"/>
    </source>
</evidence>
<dbReference type="PROSITE" id="PS50893">
    <property type="entry name" value="ABC_TRANSPORTER_2"/>
    <property type="match status" value="1"/>
</dbReference>
<dbReference type="InterPro" id="IPR003439">
    <property type="entry name" value="ABC_transporter-like_ATP-bd"/>
</dbReference>
<proteinExistence type="predicted"/>
<dbReference type="PANTHER" id="PTHR24220:SF86">
    <property type="entry name" value="ABC TRANSPORTER ABCH.1"/>
    <property type="match status" value="1"/>
</dbReference>
<protein>
    <submittedName>
        <fullName evidence="5">Lipoprotein release complex - ATP binding subunit</fullName>
    </submittedName>
</protein>
<evidence type="ECO:0000256" key="1">
    <source>
        <dbReference type="ARBA" id="ARBA00022448"/>
    </source>
</evidence>
<dbReference type="InterPro" id="IPR015854">
    <property type="entry name" value="ABC_transpr_LolD-like"/>
</dbReference>
<dbReference type="CDD" id="cd03255">
    <property type="entry name" value="ABC_MJ0796_LolCDE_FtsE"/>
    <property type="match status" value="1"/>
</dbReference>
<accession>A0A9W4DRE0</accession>
<dbReference type="SMART" id="SM00382">
    <property type="entry name" value="AAA"/>
    <property type="match status" value="1"/>
</dbReference>
<evidence type="ECO:0000313" key="5">
    <source>
        <dbReference type="EMBL" id="CAG6394860.1"/>
    </source>
</evidence>
<dbReference type="PANTHER" id="PTHR24220">
    <property type="entry name" value="IMPORT ATP-BINDING PROTEIN"/>
    <property type="match status" value="1"/>
</dbReference>
<dbReference type="GO" id="GO:0022857">
    <property type="term" value="F:transmembrane transporter activity"/>
    <property type="evidence" value="ECO:0007669"/>
    <property type="project" value="TreeGrafter"/>
</dbReference>
<dbReference type="InterPro" id="IPR003593">
    <property type="entry name" value="AAA+_ATPase"/>
</dbReference>
<name>A0A9W4DRE0_9ACTN</name>
<organism evidence="5 6">
    <name type="scientific">Actinacidiphila cocklensis</name>
    <dbReference type="NCBI Taxonomy" id="887465"/>
    <lineage>
        <taxon>Bacteria</taxon>
        <taxon>Bacillati</taxon>
        <taxon>Actinomycetota</taxon>
        <taxon>Actinomycetes</taxon>
        <taxon>Kitasatosporales</taxon>
        <taxon>Streptomycetaceae</taxon>
        <taxon>Actinacidiphila</taxon>
    </lineage>
</organism>
<reference evidence="5" key="1">
    <citation type="submission" date="2021-05" db="EMBL/GenBank/DDBJ databases">
        <authorList>
            <person name="Arsene-Ploetze F."/>
        </authorList>
    </citation>
    <scope>NUCLEOTIDE SEQUENCE</scope>
    <source>
        <strain evidence="5">DSM 42138</strain>
    </source>
</reference>
<keyword evidence="1" id="KW-0813">Transport</keyword>
<keyword evidence="5" id="KW-0449">Lipoprotein</keyword>
<keyword evidence="3" id="KW-0067">ATP-binding</keyword>
<evidence type="ECO:0000256" key="3">
    <source>
        <dbReference type="ARBA" id="ARBA00022840"/>
    </source>
</evidence>
<dbReference type="GO" id="GO:0016887">
    <property type="term" value="F:ATP hydrolysis activity"/>
    <property type="evidence" value="ECO:0007669"/>
    <property type="project" value="InterPro"/>
</dbReference>
<dbReference type="GO" id="GO:0098796">
    <property type="term" value="C:membrane protein complex"/>
    <property type="evidence" value="ECO:0007669"/>
    <property type="project" value="UniProtKB-ARBA"/>
</dbReference>
<gene>
    <name evidence="5" type="primary">lolD</name>
    <name evidence="5" type="ORF">SCOCK_30093</name>
</gene>
<dbReference type="InterPro" id="IPR027417">
    <property type="entry name" value="P-loop_NTPase"/>
</dbReference>
<dbReference type="FunFam" id="3.40.50.300:FF:000032">
    <property type="entry name" value="Export ABC transporter ATP-binding protein"/>
    <property type="match status" value="1"/>
</dbReference>
<dbReference type="InterPro" id="IPR017911">
    <property type="entry name" value="MacB-like_ATP-bd"/>
</dbReference>
<dbReference type="SUPFAM" id="SSF52540">
    <property type="entry name" value="P-loop containing nucleoside triphosphate hydrolases"/>
    <property type="match status" value="1"/>
</dbReference>
<dbReference type="Proteomes" id="UP001152519">
    <property type="component" value="Unassembled WGS sequence"/>
</dbReference>
<dbReference type="AlphaFoldDB" id="A0A9W4DRE0"/>
<evidence type="ECO:0000259" key="4">
    <source>
        <dbReference type="PROSITE" id="PS50893"/>
    </source>
</evidence>
<evidence type="ECO:0000256" key="2">
    <source>
        <dbReference type="ARBA" id="ARBA00022741"/>
    </source>
</evidence>
<dbReference type="GO" id="GO:0005886">
    <property type="term" value="C:plasma membrane"/>
    <property type="evidence" value="ECO:0007669"/>
    <property type="project" value="TreeGrafter"/>
</dbReference>
<keyword evidence="2" id="KW-0547">Nucleotide-binding</keyword>
<sequence>MKTPPVTDAGVDTADPVIALDRVSKTYAGGVHALRDVSLTVRAGELLAVVGRSGSGKSSMLHLMGTLDQPSTGHVLVRGHDVAQLSDRRLSAVRAHWIGFVFQQFFLAPGRTALDNVAEGMLYHGIPAGRRRTLAAEALDRVGLGHRMAHRPQEMSGGERQRTAIARAIAVRPAVVLADEPTGNLDSAAGAGVLSLFHDLHSQGTTIVVITHDPVLAAQLPRRIELLDGRVRSDSGVGVVPEGAPR</sequence>